<evidence type="ECO:0000313" key="5">
    <source>
        <dbReference type="EMBL" id="VAW42180.1"/>
    </source>
</evidence>
<dbReference type="PROSITE" id="PS00629">
    <property type="entry name" value="IMP_1"/>
    <property type="match status" value="1"/>
</dbReference>
<dbReference type="AlphaFoldDB" id="A0A3B0VNW4"/>
<keyword evidence="3 5" id="KW-0378">Hydrolase</keyword>
<evidence type="ECO:0000256" key="4">
    <source>
        <dbReference type="ARBA" id="ARBA00022842"/>
    </source>
</evidence>
<dbReference type="Gene3D" id="3.40.190.80">
    <property type="match status" value="1"/>
</dbReference>
<keyword evidence="2" id="KW-0479">Metal-binding</keyword>
<dbReference type="EC" id="3.1.3.15" evidence="5"/>
<organism evidence="5">
    <name type="scientific">hydrothermal vent metagenome</name>
    <dbReference type="NCBI Taxonomy" id="652676"/>
    <lineage>
        <taxon>unclassified sequences</taxon>
        <taxon>metagenomes</taxon>
        <taxon>ecological metagenomes</taxon>
    </lineage>
</organism>
<gene>
    <name evidence="5" type="ORF">MNBD_GAMMA01-2045</name>
</gene>
<evidence type="ECO:0000256" key="3">
    <source>
        <dbReference type="ARBA" id="ARBA00022801"/>
    </source>
</evidence>
<dbReference type="GO" id="GO:0008934">
    <property type="term" value="F:inositol monophosphate 1-phosphatase activity"/>
    <property type="evidence" value="ECO:0007669"/>
    <property type="project" value="TreeGrafter"/>
</dbReference>
<dbReference type="PANTHER" id="PTHR20854">
    <property type="entry name" value="INOSITOL MONOPHOSPHATASE"/>
    <property type="match status" value="1"/>
</dbReference>
<proteinExistence type="predicted"/>
<dbReference type="GO" id="GO:0046872">
    <property type="term" value="F:metal ion binding"/>
    <property type="evidence" value="ECO:0007669"/>
    <property type="project" value="UniProtKB-KW"/>
</dbReference>
<dbReference type="GO" id="GO:0007165">
    <property type="term" value="P:signal transduction"/>
    <property type="evidence" value="ECO:0007669"/>
    <property type="project" value="TreeGrafter"/>
</dbReference>
<reference evidence="5" key="1">
    <citation type="submission" date="2018-06" db="EMBL/GenBank/DDBJ databases">
        <authorList>
            <person name="Zhirakovskaya E."/>
        </authorList>
    </citation>
    <scope>NUCLEOTIDE SEQUENCE</scope>
</reference>
<name>A0A3B0VNW4_9ZZZZ</name>
<dbReference type="InterPro" id="IPR000760">
    <property type="entry name" value="Inositol_monophosphatase-like"/>
</dbReference>
<comment type="cofactor">
    <cofactor evidence="1">
        <name>Mg(2+)</name>
        <dbReference type="ChEBI" id="CHEBI:18420"/>
    </cofactor>
</comment>
<dbReference type="FunFam" id="3.30.540.10:FF:000003">
    <property type="entry name" value="Inositol-1-monophosphatase"/>
    <property type="match status" value="1"/>
</dbReference>
<evidence type="ECO:0000256" key="1">
    <source>
        <dbReference type="ARBA" id="ARBA00001946"/>
    </source>
</evidence>
<dbReference type="InterPro" id="IPR020583">
    <property type="entry name" value="Inositol_monoP_metal-BS"/>
</dbReference>
<keyword evidence="4" id="KW-0460">Magnesium</keyword>
<dbReference type="SUPFAM" id="SSF56655">
    <property type="entry name" value="Carbohydrate phosphatase"/>
    <property type="match status" value="1"/>
</dbReference>
<accession>A0A3B0VNW4</accession>
<dbReference type="GO" id="GO:0006020">
    <property type="term" value="P:inositol metabolic process"/>
    <property type="evidence" value="ECO:0007669"/>
    <property type="project" value="TreeGrafter"/>
</dbReference>
<sequence length="265" mass="29133">MTNKPVLDSAFLHQTLAAAKSAATKAEVVIKQYYQGNDLNTEVKGDKTPVTIADKESEQIIRAEISAHFPEHGIYGEEFGRSDNKDSEFLWLIDPIDGTKSFVRQYPFFSTQIALMYRGELVMGVSNAPLFDEMAWATLGGGAFLNGEEVNVAHEFVSHSACVSTGNIQSLVNNNWQRFGQLLTKFSKIRGYGDFYHYHLLASGKIDLVIESDVNILDIAALTVIVREAGGLITNLQGKPIDLHTNSILAGTELTHALGLKTLNE</sequence>
<protein>
    <submittedName>
        <fullName evidence="5">Histidinol-phosphatase [alternative form]</fullName>
        <ecNumber evidence="5">3.1.3.15</ecNumber>
    </submittedName>
</protein>
<dbReference type="GO" id="GO:0004401">
    <property type="term" value="F:histidinol-phosphatase activity"/>
    <property type="evidence" value="ECO:0007669"/>
    <property type="project" value="UniProtKB-EC"/>
</dbReference>
<dbReference type="EMBL" id="UOEW01000349">
    <property type="protein sequence ID" value="VAW42180.1"/>
    <property type="molecule type" value="Genomic_DNA"/>
</dbReference>
<evidence type="ECO:0000256" key="2">
    <source>
        <dbReference type="ARBA" id="ARBA00022723"/>
    </source>
</evidence>
<dbReference type="PANTHER" id="PTHR20854:SF4">
    <property type="entry name" value="INOSITOL-1-MONOPHOSPHATASE-RELATED"/>
    <property type="match status" value="1"/>
</dbReference>
<dbReference type="PRINTS" id="PR00377">
    <property type="entry name" value="IMPHPHTASES"/>
</dbReference>
<dbReference type="Pfam" id="PF00459">
    <property type="entry name" value="Inositol_P"/>
    <property type="match status" value="1"/>
</dbReference>
<dbReference type="Gene3D" id="3.30.540.10">
    <property type="entry name" value="Fructose-1,6-Bisphosphatase, subunit A, domain 1"/>
    <property type="match status" value="1"/>
</dbReference>